<dbReference type="PROSITE" id="PS50172">
    <property type="entry name" value="BRCT"/>
    <property type="match status" value="1"/>
</dbReference>
<keyword evidence="3" id="KW-1185">Reference proteome</keyword>
<evidence type="ECO:0000313" key="3">
    <source>
        <dbReference type="Proteomes" id="UP000245880"/>
    </source>
</evidence>
<name>A0A316ACU0_9BACT</name>
<dbReference type="AlphaFoldDB" id="A0A316ACU0"/>
<evidence type="ECO:0000259" key="1">
    <source>
        <dbReference type="PROSITE" id="PS50172"/>
    </source>
</evidence>
<dbReference type="InterPro" id="IPR036420">
    <property type="entry name" value="BRCT_dom_sf"/>
</dbReference>
<evidence type="ECO:0000313" key="2">
    <source>
        <dbReference type="EMBL" id="PWJ55068.1"/>
    </source>
</evidence>
<feature type="domain" description="BRCT" evidence="1">
    <location>
        <begin position="197"/>
        <end position="280"/>
    </location>
</feature>
<dbReference type="SUPFAM" id="SSF52113">
    <property type="entry name" value="BRCT domain"/>
    <property type="match status" value="1"/>
</dbReference>
<dbReference type="InterPro" id="IPR001357">
    <property type="entry name" value="BRCT_dom"/>
</dbReference>
<accession>A0A316ACU0</accession>
<comment type="caution">
    <text evidence="2">The sequence shown here is derived from an EMBL/GenBank/DDBJ whole genome shotgun (WGS) entry which is preliminary data.</text>
</comment>
<dbReference type="Gene3D" id="3.40.50.10190">
    <property type="entry name" value="BRCT domain"/>
    <property type="match status" value="1"/>
</dbReference>
<dbReference type="Pfam" id="PF00533">
    <property type="entry name" value="BRCT"/>
    <property type="match status" value="1"/>
</dbReference>
<protein>
    <submittedName>
        <fullName evidence="2">BRCA1 C Terminus (BRCT) protein</fullName>
    </submittedName>
</protein>
<dbReference type="RefSeq" id="WP_109677484.1">
    <property type="nucleotide sequence ID" value="NZ_QGDT01000015.1"/>
</dbReference>
<dbReference type="Proteomes" id="UP000245880">
    <property type="component" value="Unassembled WGS sequence"/>
</dbReference>
<sequence>MIHPRKIEDFIAVCIHSRSLGLVHVKEGKIFHKELLYSEKSDLQKLLLLFDQVTYVVAFGLGSHRRNLRIMFEDIDSSLPDKKYVCAYNWAKQNIGTTTFLSVREYFGISLDQNELEFDRSGWHHRDYVFNAEMLAQAVMLMQESCGMNLVNAVSGKRTPGTYRRQSYFNYKNISVKPTKNETIVELPEIKYYNGVLDLQTLEGKNVSISGSFLFTSTQHMKTLIEELGGTFQPRFNEETHVLIVGDQPELHDILTLNERIYRGSEVMVINSSLLKKIFR</sequence>
<reference evidence="2 3" key="1">
    <citation type="submission" date="2018-03" db="EMBL/GenBank/DDBJ databases">
        <title>Genomic Encyclopedia of Archaeal and Bacterial Type Strains, Phase II (KMG-II): from individual species to whole genera.</title>
        <authorList>
            <person name="Goeker M."/>
        </authorList>
    </citation>
    <scope>NUCLEOTIDE SEQUENCE [LARGE SCALE GENOMIC DNA]</scope>
    <source>
        <strain evidence="2 3">DSM 100346</strain>
    </source>
</reference>
<proteinExistence type="predicted"/>
<dbReference type="EMBL" id="QGDT01000015">
    <property type="protein sequence ID" value="PWJ55068.1"/>
    <property type="molecule type" value="Genomic_DNA"/>
</dbReference>
<organism evidence="2 3">
    <name type="scientific">Dyadobacter jejuensis</name>
    <dbReference type="NCBI Taxonomy" id="1082580"/>
    <lineage>
        <taxon>Bacteria</taxon>
        <taxon>Pseudomonadati</taxon>
        <taxon>Bacteroidota</taxon>
        <taxon>Cytophagia</taxon>
        <taxon>Cytophagales</taxon>
        <taxon>Spirosomataceae</taxon>
        <taxon>Dyadobacter</taxon>
    </lineage>
</organism>
<gene>
    <name evidence="2" type="ORF">CLV98_11589</name>
</gene>